<reference evidence="3" key="1">
    <citation type="journal article" date="2015" name="Nature">
        <title>Complex archaea that bridge the gap between prokaryotes and eukaryotes.</title>
        <authorList>
            <person name="Spang A."/>
            <person name="Saw J.H."/>
            <person name="Jorgensen S.L."/>
            <person name="Zaremba-Niedzwiedzka K."/>
            <person name="Martijn J."/>
            <person name="Lind A.E."/>
            <person name="van Eijk R."/>
            <person name="Schleper C."/>
            <person name="Guy L."/>
            <person name="Ettema T.J."/>
        </authorList>
    </citation>
    <scope>NUCLEOTIDE SEQUENCE</scope>
</reference>
<proteinExistence type="predicted"/>
<evidence type="ECO:0000256" key="1">
    <source>
        <dbReference type="ARBA" id="ARBA00022723"/>
    </source>
</evidence>
<sequence length="51" mass="5305">MSQQECACPKCTCSVDSKAVEKDGKLYCSQSCATGHADGSTDCGHNCKCGK</sequence>
<keyword evidence="1" id="KW-0479">Metal-binding</keyword>
<organism evidence="3">
    <name type="scientific">marine sediment metagenome</name>
    <dbReference type="NCBI Taxonomy" id="412755"/>
    <lineage>
        <taxon>unclassified sequences</taxon>
        <taxon>metagenomes</taxon>
        <taxon>ecological metagenomes</taxon>
    </lineage>
</organism>
<dbReference type="EMBL" id="LAZR01000005">
    <property type="protein sequence ID" value="KKO10359.1"/>
    <property type="molecule type" value="Genomic_DNA"/>
</dbReference>
<name>A0A0F9YZW6_9ZZZZ</name>
<accession>A0A0F9YZW6</accession>
<evidence type="ECO:0000313" key="3">
    <source>
        <dbReference type="EMBL" id="KKO10359.1"/>
    </source>
</evidence>
<dbReference type="Gene3D" id="2.30.170.10">
    <property type="match status" value="1"/>
</dbReference>
<gene>
    <name evidence="3" type="ORF">LCGC14_0028980</name>
</gene>
<protein>
    <recommendedName>
        <fullName evidence="4">Metallothionein</fullName>
    </recommendedName>
</protein>
<dbReference type="InterPro" id="IPR017854">
    <property type="entry name" value="Metalthion_dom_sf"/>
</dbReference>
<dbReference type="AlphaFoldDB" id="A0A0F9YZW6"/>
<comment type="caution">
    <text evidence="3">The sequence shown here is derived from an EMBL/GenBank/DDBJ whole genome shotgun (WGS) entry which is preliminary data.</text>
</comment>
<dbReference type="InterPro" id="IPR000518">
    <property type="entry name" value="Metalthion_fam14_prok"/>
</dbReference>
<evidence type="ECO:0000256" key="2">
    <source>
        <dbReference type="ARBA" id="ARBA00022851"/>
    </source>
</evidence>
<dbReference type="SUPFAM" id="SSF57868">
    <property type="entry name" value="Metallothionein"/>
    <property type="match status" value="1"/>
</dbReference>
<dbReference type="GO" id="GO:0046872">
    <property type="term" value="F:metal ion binding"/>
    <property type="evidence" value="ECO:0007669"/>
    <property type="project" value="UniProtKB-KW"/>
</dbReference>
<dbReference type="PRINTS" id="PR00859">
    <property type="entry name" value="MTPROKARYOTE"/>
</dbReference>
<dbReference type="Pfam" id="PF02069">
    <property type="entry name" value="Metallothio_Pro"/>
    <property type="match status" value="1"/>
</dbReference>
<evidence type="ECO:0008006" key="4">
    <source>
        <dbReference type="Google" id="ProtNLM"/>
    </source>
</evidence>
<keyword evidence="2" id="KW-0480">Metal-thiolate cluster</keyword>